<dbReference type="Proteomes" id="UP001148737">
    <property type="component" value="Unassembled WGS sequence"/>
</dbReference>
<gene>
    <name evidence="1" type="ORF">NLG97_g5123</name>
</gene>
<evidence type="ECO:0000313" key="1">
    <source>
        <dbReference type="EMBL" id="KAJ3492830.1"/>
    </source>
</evidence>
<sequence>MGASDSKIVFKRGIFRLSEERNIPADDEYWTSFWELPESSEDVFSLFSPADIRRSRDQALENIETLILALTSRLFVLRHHPSFPDNELAPEREALNCVRVLTRILPYLYEKESLHQWEEQFFWGARKRRTRQATIANEVLFDEARGDKEDTDGEKEHFEDAKPLAEELLDTMVDMLFFSEFTIPKQQPGRPKVTYAIWQSGVGCNTAVPTTKEFESNRCELLRLILALAGRGLYMSSPTLTQSGVRTLTHLCTNPDKQVVLSVLCSLLNTTLKYHPASWRVPYNSLVIRDTKQLLVTQSLHLLLAMLVYTVPEHIDAASRKNYYRHFLGRLHRPQDFQFIVDGVSRILTQPLQDKTSYLPGTHASINLSAEMLMLFWEMIQCNKRFRSFVIDTDRAHDFIVLTLFYAIEYKNDPAKQGIVRMCAFLLQTMSVEKNFGLHLNKKFVGQESLPPGIRINSFDGSYADFLIHSIYTLITTSQGGLTAIYPALLAIINNIAPYIENLGASGSSQLMHLFVLMSSPSFLLANETNHTLLRSLLESINTIVEHKYKENTQLVVAIIKNKKPVENLRTFTLESGLEEMERRNRRRKDANGNGDADITSRRTSVDSVEAPRSPVDQTHGLEDVSEDNAFAIGEDDDSDDEPQPTPAASTTSENQSQTSSTPNVDDSVPVQLRGMSEKARGKMPAGVRSFSRQNSTTSLGTYSVAGQSASGNFEPSSYWIESWLPELPLHTFLTVIQQVSSLLPRKAGQDVFSPVNIQRIREMDLVGVEAAPIKVHSFEWSPLSLGWYESMLWGVVYASEMQIAKGTSGIWTGTGVKLFRIQETAAAGPTLSSPRGAVDAVGSNIVSRLGQINLRGAGGAGGSAGGYASQASGN</sequence>
<comment type="caution">
    <text evidence="1">The sequence shown here is derived from an EMBL/GenBank/DDBJ whole genome shotgun (WGS) entry which is preliminary data.</text>
</comment>
<accession>A0ACC1QTW7</accession>
<reference evidence="1" key="1">
    <citation type="submission" date="2022-07" db="EMBL/GenBank/DDBJ databases">
        <title>Genome Sequence of Lecanicillium saksenae.</title>
        <authorList>
            <person name="Buettner E."/>
        </authorList>
    </citation>
    <scope>NUCLEOTIDE SEQUENCE</scope>
    <source>
        <strain evidence="1">VT-O1</strain>
    </source>
</reference>
<protein>
    <submittedName>
        <fullName evidence="1">Uncharacterized protein</fullName>
    </submittedName>
</protein>
<name>A0ACC1QTW7_9HYPO</name>
<dbReference type="EMBL" id="JANAKD010000554">
    <property type="protein sequence ID" value="KAJ3492830.1"/>
    <property type="molecule type" value="Genomic_DNA"/>
</dbReference>
<keyword evidence="2" id="KW-1185">Reference proteome</keyword>
<proteinExistence type="predicted"/>
<evidence type="ECO:0000313" key="2">
    <source>
        <dbReference type="Proteomes" id="UP001148737"/>
    </source>
</evidence>
<organism evidence="1 2">
    <name type="scientific">Lecanicillium saksenae</name>
    <dbReference type="NCBI Taxonomy" id="468837"/>
    <lineage>
        <taxon>Eukaryota</taxon>
        <taxon>Fungi</taxon>
        <taxon>Dikarya</taxon>
        <taxon>Ascomycota</taxon>
        <taxon>Pezizomycotina</taxon>
        <taxon>Sordariomycetes</taxon>
        <taxon>Hypocreomycetidae</taxon>
        <taxon>Hypocreales</taxon>
        <taxon>Cordycipitaceae</taxon>
        <taxon>Lecanicillium</taxon>
    </lineage>
</organism>